<dbReference type="Proteomes" id="UP000254337">
    <property type="component" value="Chromosome"/>
</dbReference>
<gene>
    <name evidence="2" type="ORF">DKB62_01715</name>
</gene>
<evidence type="ECO:0008006" key="4">
    <source>
        <dbReference type="Google" id="ProtNLM"/>
    </source>
</evidence>
<dbReference type="OrthoDB" id="1623190at2"/>
<keyword evidence="3" id="KW-1185">Reference proteome</keyword>
<organism evidence="2 3">
    <name type="scientific">Megasphaera stantonii</name>
    <dbReference type="NCBI Taxonomy" id="2144175"/>
    <lineage>
        <taxon>Bacteria</taxon>
        <taxon>Bacillati</taxon>
        <taxon>Bacillota</taxon>
        <taxon>Negativicutes</taxon>
        <taxon>Veillonellales</taxon>
        <taxon>Veillonellaceae</taxon>
        <taxon>Megasphaera</taxon>
    </lineage>
</organism>
<feature type="signal peptide" evidence="1">
    <location>
        <begin position="1"/>
        <end position="22"/>
    </location>
</feature>
<reference evidence="2 3" key="1">
    <citation type="submission" date="2018-05" db="EMBL/GenBank/DDBJ databases">
        <title>Complete genome sequence of Megasphaera sp. AJH120T, isolated from the ceca of a chicken.</title>
        <authorList>
            <person name="Maki J."/>
            <person name="Looft T."/>
        </authorList>
    </citation>
    <scope>NUCLEOTIDE SEQUENCE [LARGE SCALE GENOMIC DNA]</scope>
    <source>
        <strain evidence="2 3">AJH120</strain>
    </source>
</reference>
<evidence type="ECO:0000256" key="1">
    <source>
        <dbReference type="SAM" id="SignalP"/>
    </source>
</evidence>
<dbReference type="AlphaFoldDB" id="A0A346AWZ5"/>
<feature type="chain" id="PRO_5041071296" description="DUF3836 domain-containing protein" evidence="1">
    <location>
        <begin position="23"/>
        <end position="128"/>
    </location>
</feature>
<proteinExistence type="predicted"/>
<protein>
    <recommendedName>
        <fullName evidence="4">DUF3836 domain-containing protein</fullName>
    </recommendedName>
</protein>
<sequence>MKTKKIVLALAMTLAISATAFAAKDNMWQYNKYTTIDMDSAKISYDMGREVLTFETIEVAGDTTDYCTYVYNVDDQTIQLKEMVTKTKKSKYKSSFYPEDIKDGNSVIKARARMANDVLEKVRQERRK</sequence>
<dbReference type="EMBL" id="CP029462">
    <property type="protein sequence ID" value="AXL20388.1"/>
    <property type="molecule type" value="Genomic_DNA"/>
</dbReference>
<dbReference type="RefSeq" id="WP_087477062.1">
    <property type="nucleotide sequence ID" value="NZ_CALYAU010000003.1"/>
</dbReference>
<accession>A0A346AWZ5</accession>
<keyword evidence="1" id="KW-0732">Signal</keyword>
<dbReference type="KEGG" id="meg:DKB62_01715"/>
<name>A0A346AWZ5_9FIRM</name>
<evidence type="ECO:0000313" key="3">
    <source>
        <dbReference type="Proteomes" id="UP000254337"/>
    </source>
</evidence>
<evidence type="ECO:0000313" key="2">
    <source>
        <dbReference type="EMBL" id="AXL20388.1"/>
    </source>
</evidence>